<gene>
    <name evidence="2" type="ORF">AVEN_150762_1</name>
</gene>
<organism evidence="2 3">
    <name type="scientific">Araneus ventricosus</name>
    <name type="common">Orbweaver spider</name>
    <name type="synonym">Epeira ventricosa</name>
    <dbReference type="NCBI Taxonomy" id="182803"/>
    <lineage>
        <taxon>Eukaryota</taxon>
        <taxon>Metazoa</taxon>
        <taxon>Ecdysozoa</taxon>
        <taxon>Arthropoda</taxon>
        <taxon>Chelicerata</taxon>
        <taxon>Arachnida</taxon>
        <taxon>Araneae</taxon>
        <taxon>Araneomorphae</taxon>
        <taxon>Entelegynae</taxon>
        <taxon>Araneoidea</taxon>
        <taxon>Araneidae</taxon>
        <taxon>Araneus</taxon>
    </lineage>
</organism>
<dbReference type="OrthoDB" id="6428367at2759"/>
<protein>
    <recommendedName>
        <fullName evidence="1">DNA helicase Pif1-like 2B domain-containing protein</fullName>
    </recommendedName>
</protein>
<dbReference type="Proteomes" id="UP000499080">
    <property type="component" value="Unassembled WGS sequence"/>
</dbReference>
<feature type="domain" description="DNA helicase Pif1-like 2B" evidence="1">
    <location>
        <begin position="27"/>
        <end position="69"/>
    </location>
</feature>
<evidence type="ECO:0000259" key="1">
    <source>
        <dbReference type="Pfam" id="PF21530"/>
    </source>
</evidence>
<name>A0A4Y2KYA9_ARAVE</name>
<dbReference type="AlphaFoldDB" id="A0A4Y2KYA9"/>
<comment type="caution">
    <text evidence="2">The sequence shown here is derived from an EMBL/GenBank/DDBJ whole genome shotgun (WGS) entry which is preliminary data.</text>
</comment>
<evidence type="ECO:0000313" key="3">
    <source>
        <dbReference type="Proteomes" id="UP000499080"/>
    </source>
</evidence>
<sequence>MTPGAATEYRSFDTVVDADEAVNFPSEFLNFLDQAGLPPHRLTLKTGCPIILLRNLDPPKLCDGTRLCVKKTFPNVIEATILTGKGKYETVFIPRIPLIRRISRLISRDCSSQ</sequence>
<evidence type="ECO:0000313" key="2">
    <source>
        <dbReference type="EMBL" id="GBN07050.1"/>
    </source>
</evidence>
<dbReference type="Pfam" id="PF21530">
    <property type="entry name" value="Pif1_2B_dom"/>
    <property type="match status" value="1"/>
</dbReference>
<accession>A0A4Y2KYA9</accession>
<dbReference type="EMBL" id="BGPR01005126">
    <property type="protein sequence ID" value="GBN07050.1"/>
    <property type="molecule type" value="Genomic_DNA"/>
</dbReference>
<keyword evidence="3" id="KW-1185">Reference proteome</keyword>
<reference evidence="2 3" key="1">
    <citation type="journal article" date="2019" name="Sci. Rep.">
        <title>Orb-weaving spider Araneus ventricosus genome elucidates the spidroin gene catalogue.</title>
        <authorList>
            <person name="Kono N."/>
            <person name="Nakamura H."/>
            <person name="Ohtoshi R."/>
            <person name="Moran D.A.P."/>
            <person name="Shinohara A."/>
            <person name="Yoshida Y."/>
            <person name="Fujiwara M."/>
            <person name="Mori M."/>
            <person name="Tomita M."/>
            <person name="Arakawa K."/>
        </authorList>
    </citation>
    <scope>NUCLEOTIDE SEQUENCE [LARGE SCALE GENOMIC DNA]</scope>
</reference>
<dbReference type="PANTHER" id="PTHR10492:SF57">
    <property type="entry name" value="ATP-DEPENDENT DNA HELICASE"/>
    <property type="match status" value="1"/>
</dbReference>
<dbReference type="PANTHER" id="PTHR10492">
    <property type="match status" value="1"/>
</dbReference>
<dbReference type="InterPro" id="IPR049163">
    <property type="entry name" value="Pif1-like_2B_dom"/>
</dbReference>
<proteinExistence type="predicted"/>